<organism evidence="1">
    <name type="scientific">Microcystis aeruginosa (strain PCC 7806)</name>
    <dbReference type="NCBI Taxonomy" id="267872"/>
    <lineage>
        <taxon>Bacteria</taxon>
        <taxon>Bacillati</taxon>
        <taxon>Cyanobacteriota</taxon>
        <taxon>Cyanophyceae</taxon>
        <taxon>Oscillatoriophycideae</taxon>
        <taxon>Chroococcales</taxon>
        <taxon>Microcystaceae</taxon>
        <taxon>Microcystis</taxon>
    </lineage>
</organism>
<dbReference type="EMBL" id="AM778956">
    <property type="protein sequence ID" value="CAO91108.1"/>
    <property type="molecule type" value="Genomic_DNA"/>
</dbReference>
<proteinExistence type="predicted"/>
<name>A8YLP3_MICA7</name>
<dbReference type="AlphaFoldDB" id="A8YLP3"/>
<gene>
    <name evidence="1" type="ORF">IPF_1367</name>
</gene>
<reference evidence="1" key="1">
    <citation type="submission" date="2007-08" db="EMBL/GenBank/DDBJ databases">
        <authorList>
            <person name="Frangeul L."/>
        </authorList>
    </citation>
    <scope>NUCLEOTIDE SEQUENCE</scope>
    <source>
        <strain evidence="1">PCC 7806</strain>
    </source>
</reference>
<sequence length="57" mass="6656">MKNRPDLTEERLHRTKALMNSNVRDCLVQGYKYLIPSLNLPDVNVCQPNRQDQRTAT</sequence>
<evidence type="ECO:0000313" key="1">
    <source>
        <dbReference type="EMBL" id="CAO91108.1"/>
    </source>
</evidence>
<accession>A8YLP3</accession>
<protein>
    <submittedName>
        <fullName evidence="1">Genome sequencing data, contig C326</fullName>
    </submittedName>
</protein>